<name>A0AAD6N7Z6_PENCN</name>
<evidence type="ECO:0000256" key="2">
    <source>
        <dbReference type="ARBA" id="ARBA00022771"/>
    </source>
</evidence>
<proteinExistence type="predicted"/>
<dbReference type="PROSITE" id="PS00028">
    <property type="entry name" value="ZINC_FINGER_C2H2_1"/>
    <property type="match status" value="2"/>
</dbReference>
<dbReference type="PANTHER" id="PTHR23235:SF120">
    <property type="entry name" value="KRUPPEL-LIKE FACTOR 15"/>
    <property type="match status" value="1"/>
</dbReference>
<evidence type="ECO:0000313" key="7">
    <source>
        <dbReference type="Proteomes" id="UP001219568"/>
    </source>
</evidence>
<evidence type="ECO:0000313" key="6">
    <source>
        <dbReference type="EMBL" id="KAJ6038937.1"/>
    </source>
</evidence>
<protein>
    <recommendedName>
        <fullName evidence="5">C2H2-type domain-containing protein</fullName>
    </recommendedName>
</protein>
<feature type="domain" description="C2H2-type" evidence="5">
    <location>
        <begin position="253"/>
        <end position="282"/>
    </location>
</feature>
<dbReference type="Gene3D" id="3.30.160.60">
    <property type="entry name" value="Classic Zinc Finger"/>
    <property type="match status" value="2"/>
</dbReference>
<feature type="domain" description="C2H2-type" evidence="5">
    <location>
        <begin position="283"/>
        <end position="313"/>
    </location>
</feature>
<sequence>MSRKHRKPLPPLLPAQPFHELHVQHDDIIFSTVKPPTVATDPFYYLDSQVLPNWSNLDDSIWKANRTDAASLQCDNRAEHGVIQVYYYSPGSHHHTPIMLGDHGIPSVYLPQEADHSLDPTSILCPPPLRLCHLRRIDSIPMSNVADRLPGADFSTMQNIDPALVFPSTSTTTPEPLRFTANLGAAAEVCPIPADTGISPWFLDQPPGNSRIVHDKSACVNDLSLPDCHDYDKQPDHKPDVKDQEFDTHKRKFKCNIIGCRMGFKRQDHLERHTRSHSKEKPYVCWVPGCHRAFSRRDNLKVHCTKTHARPGGRNRYVATLDETSPDYDPDFRGQLSFDGRPLGFPAPTCLSLSNHNFAQD</sequence>
<comment type="caution">
    <text evidence="6">The sequence shown here is derived from an EMBL/GenBank/DDBJ whole genome shotgun (WGS) entry which is preliminary data.</text>
</comment>
<dbReference type="SUPFAM" id="SSF57667">
    <property type="entry name" value="beta-beta-alpha zinc fingers"/>
    <property type="match status" value="1"/>
</dbReference>
<evidence type="ECO:0000259" key="5">
    <source>
        <dbReference type="PROSITE" id="PS50157"/>
    </source>
</evidence>
<dbReference type="EMBL" id="JAQJZL010000007">
    <property type="protein sequence ID" value="KAJ6038937.1"/>
    <property type="molecule type" value="Genomic_DNA"/>
</dbReference>
<reference evidence="6" key="2">
    <citation type="submission" date="2023-01" db="EMBL/GenBank/DDBJ databases">
        <authorList>
            <person name="Petersen C."/>
        </authorList>
    </citation>
    <scope>NUCLEOTIDE SEQUENCE</scope>
    <source>
        <strain evidence="6">IBT 15450</strain>
    </source>
</reference>
<reference evidence="6" key="1">
    <citation type="journal article" date="2023" name="IMA Fungus">
        <title>Comparative genomic study of the Penicillium genus elucidates a diverse pangenome and 15 lateral gene transfer events.</title>
        <authorList>
            <person name="Petersen C."/>
            <person name="Sorensen T."/>
            <person name="Nielsen M.R."/>
            <person name="Sondergaard T.E."/>
            <person name="Sorensen J.L."/>
            <person name="Fitzpatrick D.A."/>
            <person name="Frisvad J.C."/>
            <person name="Nielsen K.L."/>
        </authorList>
    </citation>
    <scope>NUCLEOTIDE SEQUENCE</scope>
    <source>
        <strain evidence="6">IBT 15450</strain>
    </source>
</reference>
<dbReference type="PROSITE" id="PS50157">
    <property type="entry name" value="ZINC_FINGER_C2H2_2"/>
    <property type="match status" value="2"/>
</dbReference>
<keyword evidence="1" id="KW-0479">Metal-binding</keyword>
<dbReference type="GO" id="GO:0008270">
    <property type="term" value="F:zinc ion binding"/>
    <property type="evidence" value="ECO:0007669"/>
    <property type="project" value="UniProtKB-KW"/>
</dbReference>
<keyword evidence="3" id="KW-0862">Zinc</keyword>
<dbReference type="PANTHER" id="PTHR23235">
    <property type="entry name" value="KRUEPPEL-LIKE TRANSCRIPTION FACTOR"/>
    <property type="match status" value="1"/>
</dbReference>
<dbReference type="Pfam" id="PF00096">
    <property type="entry name" value="zf-C2H2"/>
    <property type="match status" value="1"/>
</dbReference>
<dbReference type="GO" id="GO:0000981">
    <property type="term" value="F:DNA-binding transcription factor activity, RNA polymerase II-specific"/>
    <property type="evidence" value="ECO:0007669"/>
    <property type="project" value="TreeGrafter"/>
</dbReference>
<accession>A0AAD6N7Z6</accession>
<keyword evidence="2 4" id="KW-0863">Zinc-finger</keyword>
<evidence type="ECO:0000256" key="4">
    <source>
        <dbReference type="PROSITE-ProRule" id="PRU00042"/>
    </source>
</evidence>
<dbReference type="Proteomes" id="UP001219568">
    <property type="component" value="Unassembled WGS sequence"/>
</dbReference>
<dbReference type="InterPro" id="IPR013087">
    <property type="entry name" value="Znf_C2H2_type"/>
</dbReference>
<evidence type="ECO:0000256" key="3">
    <source>
        <dbReference type="ARBA" id="ARBA00022833"/>
    </source>
</evidence>
<dbReference type="SMART" id="SM00355">
    <property type="entry name" value="ZnF_C2H2"/>
    <property type="match status" value="2"/>
</dbReference>
<evidence type="ECO:0000256" key="1">
    <source>
        <dbReference type="ARBA" id="ARBA00022723"/>
    </source>
</evidence>
<dbReference type="AlphaFoldDB" id="A0AAD6N7Z6"/>
<keyword evidence="7" id="KW-1185">Reference proteome</keyword>
<dbReference type="InterPro" id="IPR036236">
    <property type="entry name" value="Znf_C2H2_sf"/>
</dbReference>
<organism evidence="6 7">
    <name type="scientific">Penicillium canescens</name>
    <dbReference type="NCBI Taxonomy" id="5083"/>
    <lineage>
        <taxon>Eukaryota</taxon>
        <taxon>Fungi</taxon>
        <taxon>Dikarya</taxon>
        <taxon>Ascomycota</taxon>
        <taxon>Pezizomycotina</taxon>
        <taxon>Eurotiomycetes</taxon>
        <taxon>Eurotiomycetidae</taxon>
        <taxon>Eurotiales</taxon>
        <taxon>Aspergillaceae</taxon>
        <taxon>Penicillium</taxon>
    </lineage>
</organism>
<dbReference type="GO" id="GO:0000978">
    <property type="term" value="F:RNA polymerase II cis-regulatory region sequence-specific DNA binding"/>
    <property type="evidence" value="ECO:0007669"/>
    <property type="project" value="TreeGrafter"/>
</dbReference>
<gene>
    <name evidence="6" type="ORF">N7460_007303</name>
</gene>